<organism evidence="3 4">
    <name type="scientific">Peterkaempfera bronchialis</name>
    <dbReference type="NCBI Taxonomy" id="2126346"/>
    <lineage>
        <taxon>Bacteria</taxon>
        <taxon>Bacillati</taxon>
        <taxon>Actinomycetota</taxon>
        <taxon>Actinomycetes</taxon>
        <taxon>Kitasatosporales</taxon>
        <taxon>Streptomycetaceae</taxon>
        <taxon>Peterkaempfera</taxon>
    </lineage>
</organism>
<evidence type="ECO:0000313" key="4">
    <source>
        <dbReference type="Proteomes" id="UP000249340"/>
    </source>
</evidence>
<dbReference type="InterPro" id="IPR013022">
    <property type="entry name" value="Xyl_isomerase-like_TIM-brl"/>
</dbReference>
<dbReference type="GO" id="GO:0016853">
    <property type="term" value="F:isomerase activity"/>
    <property type="evidence" value="ECO:0007669"/>
    <property type="project" value="UniProtKB-KW"/>
</dbReference>
<dbReference type="OrthoDB" id="9779184at2"/>
<dbReference type="AlphaFoldDB" id="A0A345SU99"/>
<accession>A0A345SU99</accession>
<evidence type="ECO:0000313" key="3">
    <source>
        <dbReference type="EMBL" id="AXI77304.1"/>
    </source>
</evidence>
<keyword evidence="3" id="KW-0413">Isomerase</keyword>
<protein>
    <submittedName>
        <fullName evidence="3">Sugar phosphate isomerase/epimerase</fullName>
    </submittedName>
</protein>
<dbReference type="PANTHER" id="PTHR12110:SF41">
    <property type="entry name" value="INOSOSE DEHYDRATASE"/>
    <property type="match status" value="1"/>
</dbReference>
<proteinExistence type="predicted"/>
<feature type="domain" description="Xylose isomerase-like TIM barrel" evidence="2">
    <location>
        <begin position="96"/>
        <end position="342"/>
    </location>
</feature>
<dbReference type="Gene3D" id="3.20.20.150">
    <property type="entry name" value="Divalent-metal-dependent TIM barrel enzymes"/>
    <property type="match status" value="1"/>
</dbReference>
<dbReference type="Proteomes" id="UP000249340">
    <property type="component" value="Chromosome"/>
</dbReference>
<dbReference type="InterPro" id="IPR050312">
    <property type="entry name" value="IolE/XylAMocC-like"/>
</dbReference>
<dbReference type="InterPro" id="IPR036237">
    <property type="entry name" value="Xyl_isomerase-like_sf"/>
</dbReference>
<dbReference type="KEGG" id="stri:C7M71_007455"/>
<dbReference type="EMBL" id="CP031264">
    <property type="protein sequence ID" value="AXI77304.1"/>
    <property type="molecule type" value="Genomic_DNA"/>
</dbReference>
<gene>
    <name evidence="3" type="ORF">C7M71_007455</name>
</gene>
<dbReference type="PANTHER" id="PTHR12110">
    <property type="entry name" value="HYDROXYPYRUVATE ISOMERASE"/>
    <property type="match status" value="1"/>
</dbReference>
<name>A0A345SU99_9ACTN</name>
<sequence>MSLSKLMGPSAHQRAAPRTAAGITTVPGRHPPADDRLPRPGRPSPCRGVPREPSPCGGAPAPCGRPRHTFGWRHALPMELSIITDEVSQDPEEAARLAVRHGVRHVAIRSVWGQNIAECDDARAEGLADVLRQYGIGVSSVLSPLFKCHPGGAPEDELVDPHFVGFPPVFASHMRQAHRLPVLAGLLGAPTVRIFTFIAAAPAGGVLPGPLRDTITSAVENWEGTRAAVENEHICHVRTLRELEEFCSATGLGAVVDPCNQHVASDGDGLKDLSEELVRSAVDIHVKDRRNGQYVPVGRGELRWQPILERLEELGYVGPITLESHLRGDLEGITESIRTLRRWGVA</sequence>
<dbReference type="Pfam" id="PF01261">
    <property type="entry name" value="AP_endonuc_2"/>
    <property type="match status" value="1"/>
</dbReference>
<keyword evidence="4" id="KW-1185">Reference proteome</keyword>
<dbReference type="SUPFAM" id="SSF51658">
    <property type="entry name" value="Xylose isomerase-like"/>
    <property type="match status" value="1"/>
</dbReference>
<evidence type="ECO:0000259" key="2">
    <source>
        <dbReference type="Pfam" id="PF01261"/>
    </source>
</evidence>
<reference evidence="4" key="1">
    <citation type="submission" date="2018-07" db="EMBL/GenBank/DDBJ databases">
        <title>Streptacidiphilus bronchialis DSM 106435 chromosome.</title>
        <authorList>
            <person name="Batra D."/>
            <person name="Gulvik C.A."/>
        </authorList>
    </citation>
    <scope>NUCLEOTIDE SEQUENCE [LARGE SCALE GENOMIC DNA]</scope>
    <source>
        <strain evidence="4">DSM 106435</strain>
    </source>
</reference>
<evidence type="ECO:0000256" key="1">
    <source>
        <dbReference type="SAM" id="MobiDB-lite"/>
    </source>
</evidence>
<feature type="region of interest" description="Disordered" evidence="1">
    <location>
        <begin position="1"/>
        <end position="60"/>
    </location>
</feature>